<evidence type="ECO:0000313" key="3">
    <source>
        <dbReference type="Proteomes" id="UP001153076"/>
    </source>
</evidence>
<organism evidence="2 3">
    <name type="scientific">Carnegiea gigantea</name>
    <dbReference type="NCBI Taxonomy" id="171969"/>
    <lineage>
        <taxon>Eukaryota</taxon>
        <taxon>Viridiplantae</taxon>
        <taxon>Streptophyta</taxon>
        <taxon>Embryophyta</taxon>
        <taxon>Tracheophyta</taxon>
        <taxon>Spermatophyta</taxon>
        <taxon>Magnoliopsida</taxon>
        <taxon>eudicotyledons</taxon>
        <taxon>Gunneridae</taxon>
        <taxon>Pentapetalae</taxon>
        <taxon>Caryophyllales</taxon>
        <taxon>Cactineae</taxon>
        <taxon>Cactaceae</taxon>
        <taxon>Cactoideae</taxon>
        <taxon>Echinocereeae</taxon>
        <taxon>Carnegiea</taxon>
    </lineage>
</organism>
<dbReference type="Proteomes" id="UP001153076">
    <property type="component" value="Unassembled WGS sequence"/>
</dbReference>
<proteinExistence type="predicted"/>
<dbReference type="EMBL" id="JAKOGI010000867">
    <property type="protein sequence ID" value="KAJ8429709.1"/>
    <property type="molecule type" value="Genomic_DNA"/>
</dbReference>
<comment type="caution">
    <text evidence="2">The sequence shown here is derived from an EMBL/GenBank/DDBJ whole genome shotgun (WGS) entry which is preliminary data.</text>
</comment>
<dbReference type="OrthoDB" id="683049at2759"/>
<reference evidence="2" key="1">
    <citation type="submission" date="2022-04" db="EMBL/GenBank/DDBJ databases">
        <title>Carnegiea gigantea Genome sequencing and assembly v2.</title>
        <authorList>
            <person name="Copetti D."/>
            <person name="Sanderson M.J."/>
            <person name="Burquez A."/>
            <person name="Wojciechowski M.F."/>
        </authorList>
    </citation>
    <scope>NUCLEOTIDE SEQUENCE</scope>
    <source>
        <strain evidence="2">SGP5-SGP5p</strain>
        <tissue evidence="2">Aerial part</tissue>
    </source>
</reference>
<gene>
    <name evidence="2" type="ORF">Cgig2_004884</name>
</gene>
<protein>
    <submittedName>
        <fullName evidence="2">Uncharacterized protein</fullName>
    </submittedName>
</protein>
<accession>A0A9Q1JRI2</accession>
<sequence length="179" mass="20597">MDIMFSNTFATTEHSWDSYALEVNENGGRKGEREDEIVARRKKYLVLRKEKRIKSKVGTAIVMQSRLDHIVEATESFVPHFTMPSVSNDLPRCSIVECMSLLKTLPSVELGSELYMLGAHLFIKRQYREMFIALEDDGDDEIDINKIKNAATEEDKMDFDNSEDENEGIEISDDDDDYE</sequence>
<dbReference type="AlphaFoldDB" id="A0A9Q1JRI2"/>
<feature type="compositionally biased region" description="Acidic residues" evidence="1">
    <location>
        <begin position="155"/>
        <end position="179"/>
    </location>
</feature>
<feature type="region of interest" description="Disordered" evidence="1">
    <location>
        <begin position="153"/>
        <end position="179"/>
    </location>
</feature>
<evidence type="ECO:0000313" key="2">
    <source>
        <dbReference type="EMBL" id="KAJ8429709.1"/>
    </source>
</evidence>
<name>A0A9Q1JRI2_9CARY</name>
<evidence type="ECO:0000256" key="1">
    <source>
        <dbReference type="SAM" id="MobiDB-lite"/>
    </source>
</evidence>
<keyword evidence="3" id="KW-1185">Reference proteome</keyword>